<dbReference type="AlphaFoldDB" id="A0A4Q7MCH6"/>
<protein>
    <submittedName>
        <fullName evidence="3">Thioredoxin-like protein</fullName>
    </submittedName>
</protein>
<dbReference type="Pfam" id="PF13899">
    <property type="entry name" value="Thioredoxin_7"/>
    <property type="match status" value="1"/>
</dbReference>
<proteinExistence type="predicted"/>
<gene>
    <name evidence="3" type="ORF">EV199_5842</name>
</gene>
<feature type="signal peptide" evidence="2">
    <location>
        <begin position="1"/>
        <end position="21"/>
    </location>
</feature>
<dbReference type="Gene3D" id="3.40.30.10">
    <property type="entry name" value="Glutaredoxin"/>
    <property type="match status" value="1"/>
</dbReference>
<dbReference type="PROSITE" id="PS00194">
    <property type="entry name" value="THIOREDOXIN_1"/>
    <property type="match status" value="1"/>
</dbReference>
<evidence type="ECO:0000313" key="4">
    <source>
        <dbReference type="Proteomes" id="UP000293874"/>
    </source>
</evidence>
<dbReference type="EMBL" id="SGXA01000006">
    <property type="protein sequence ID" value="RZS65087.1"/>
    <property type="molecule type" value="Genomic_DNA"/>
</dbReference>
<feature type="chain" id="PRO_5020503494" evidence="2">
    <location>
        <begin position="22"/>
        <end position="187"/>
    </location>
</feature>
<dbReference type="InterPro" id="IPR036249">
    <property type="entry name" value="Thioredoxin-like_sf"/>
</dbReference>
<evidence type="ECO:0000256" key="1">
    <source>
        <dbReference type="ARBA" id="ARBA00023284"/>
    </source>
</evidence>
<evidence type="ECO:0000313" key="3">
    <source>
        <dbReference type="EMBL" id="RZS65087.1"/>
    </source>
</evidence>
<evidence type="ECO:0000256" key="2">
    <source>
        <dbReference type="SAM" id="SignalP"/>
    </source>
</evidence>
<organism evidence="3 4">
    <name type="scientific">Pseudobacter ginsenosidimutans</name>
    <dbReference type="NCBI Taxonomy" id="661488"/>
    <lineage>
        <taxon>Bacteria</taxon>
        <taxon>Pseudomonadati</taxon>
        <taxon>Bacteroidota</taxon>
        <taxon>Chitinophagia</taxon>
        <taxon>Chitinophagales</taxon>
        <taxon>Chitinophagaceae</taxon>
        <taxon>Pseudobacter</taxon>
    </lineage>
</organism>
<keyword evidence="4" id="KW-1185">Reference proteome</keyword>
<keyword evidence="2" id="KW-0732">Signal</keyword>
<dbReference type="RefSeq" id="WP_130544326.1">
    <property type="nucleotide sequence ID" value="NZ_CP042431.1"/>
</dbReference>
<keyword evidence="1" id="KW-0676">Redox-active center</keyword>
<sequence>MKLRILSLVLAMTVAGFVANAQSAKPASDILNEAYKTAAREKKNVFVIFHASWCGWCHKMDTAMNDQSVKAFFDKSYVVEHLTVKEAPTKKQDENPGADELLQKYHAADLGIPFWIVLDPKGNLLADSQERPAGASLDSKGQNVGCPATQKEVDFFVEVLKKTSSLKENELKLIAERFRKNDRAAAH</sequence>
<comment type="caution">
    <text evidence="3">The sequence shown here is derived from an EMBL/GenBank/DDBJ whole genome shotgun (WGS) entry which is preliminary data.</text>
</comment>
<reference evidence="3 4" key="1">
    <citation type="submission" date="2019-02" db="EMBL/GenBank/DDBJ databases">
        <title>Genomic Encyclopedia of Type Strains, Phase IV (KMG-IV): sequencing the most valuable type-strain genomes for metagenomic binning, comparative biology and taxonomic classification.</title>
        <authorList>
            <person name="Goeker M."/>
        </authorList>
    </citation>
    <scope>NUCLEOTIDE SEQUENCE [LARGE SCALE GENOMIC DNA]</scope>
    <source>
        <strain evidence="3 4">DSM 18116</strain>
    </source>
</reference>
<dbReference type="OrthoDB" id="120730at2"/>
<dbReference type="Proteomes" id="UP000293874">
    <property type="component" value="Unassembled WGS sequence"/>
</dbReference>
<name>A0A4Q7MCH6_9BACT</name>
<dbReference type="SUPFAM" id="SSF52833">
    <property type="entry name" value="Thioredoxin-like"/>
    <property type="match status" value="1"/>
</dbReference>
<accession>A0A4Q7MCH6</accession>
<dbReference type="InterPro" id="IPR017937">
    <property type="entry name" value="Thioredoxin_CS"/>
</dbReference>